<dbReference type="RefSeq" id="WP_066826799.1">
    <property type="nucleotide sequence ID" value="NZ_LTBA01000042.1"/>
</dbReference>
<evidence type="ECO:0000256" key="3">
    <source>
        <dbReference type="ARBA" id="ARBA00022679"/>
    </source>
</evidence>
<protein>
    <recommendedName>
        <fullName evidence="2">DNA polymerase III subunit delta'</fullName>
        <ecNumber evidence="1">2.7.7.7</ecNumber>
    </recommendedName>
</protein>
<dbReference type="PANTHER" id="PTHR11669">
    <property type="entry name" value="REPLICATION FACTOR C / DNA POLYMERASE III GAMMA-TAU SUBUNIT"/>
    <property type="match status" value="1"/>
</dbReference>
<dbReference type="GO" id="GO:0006261">
    <property type="term" value="P:DNA-templated DNA replication"/>
    <property type="evidence" value="ECO:0007669"/>
    <property type="project" value="TreeGrafter"/>
</dbReference>
<evidence type="ECO:0000256" key="2">
    <source>
        <dbReference type="ARBA" id="ARBA00014363"/>
    </source>
</evidence>
<organism evidence="9 10">
    <name type="scientific">Clostridium tepidiprofundi DSM 19306</name>
    <dbReference type="NCBI Taxonomy" id="1121338"/>
    <lineage>
        <taxon>Bacteria</taxon>
        <taxon>Bacillati</taxon>
        <taxon>Bacillota</taxon>
        <taxon>Clostridia</taxon>
        <taxon>Eubacteriales</taxon>
        <taxon>Clostridiaceae</taxon>
        <taxon>Clostridium</taxon>
    </lineage>
</organism>
<dbReference type="PANTHER" id="PTHR11669:SF8">
    <property type="entry name" value="DNA POLYMERASE III SUBUNIT DELTA"/>
    <property type="match status" value="1"/>
</dbReference>
<dbReference type="Proteomes" id="UP000075531">
    <property type="component" value="Unassembled WGS sequence"/>
</dbReference>
<gene>
    <name evidence="9" type="primary">dnaX_1</name>
    <name evidence="9" type="ORF">CLTEP_23050</name>
</gene>
<dbReference type="InterPro" id="IPR050238">
    <property type="entry name" value="DNA_Rep/Repair_Clamp_Loader"/>
</dbReference>
<keyword evidence="5" id="KW-0235">DNA replication</keyword>
<dbReference type="EMBL" id="LTBA01000042">
    <property type="protein sequence ID" value="KYH31901.1"/>
    <property type="molecule type" value="Genomic_DNA"/>
</dbReference>
<evidence type="ECO:0000313" key="10">
    <source>
        <dbReference type="Proteomes" id="UP000075531"/>
    </source>
</evidence>
<dbReference type="Gene3D" id="1.20.272.10">
    <property type="match status" value="1"/>
</dbReference>
<evidence type="ECO:0000256" key="7">
    <source>
        <dbReference type="ARBA" id="ARBA00049244"/>
    </source>
</evidence>
<comment type="catalytic activity">
    <reaction evidence="7">
        <text>DNA(n) + a 2'-deoxyribonucleoside 5'-triphosphate = DNA(n+1) + diphosphate</text>
        <dbReference type="Rhea" id="RHEA:22508"/>
        <dbReference type="Rhea" id="RHEA-COMP:17339"/>
        <dbReference type="Rhea" id="RHEA-COMP:17340"/>
        <dbReference type="ChEBI" id="CHEBI:33019"/>
        <dbReference type="ChEBI" id="CHEBI:61560"/>
        <dbReference type="ChEBI" id="CHEBI:173112"/>
        <dbReference type="EC" id="2.7.7.7"/>
    </reaction>
</comment>
<dbReference type="STRING" id="1121338.CLTEP_23050"/>
<keyword evidence="6" id="KW-0239">DNA-directed DNA polymerase</keyword>
<evidence type="ECO:0000256" key="5">
    <source>
        <dbReference type="ARBA" id="ARBA00022705"/>
    </source>
</evidence>
<dbReference type="OrthoDB" id="9810148at2"/>
<dbReference type="AlphaFoldDB" id="A0A151AWB2"/>
<accession>A0A151AWB2</accession>
<evidence type="ECO:0000256" key="4">
    <source>
        <dbReference type="ARBA" id="ARBA00022695"/>
    </source>
</evidence>
<evidence type="ECO:0000256" key="1">
    <source>
        <dbReference type="ARBA" id="ARBA00012417"/>
    </source>
</evidence>
<proteinExistence type="predicted"/>
<keyword evidence="3 9" id="KW-0808">Transferase</keyword>
<keyword evidence="4 9" id="KW-0548">Nucleotidyltransferase</keyword>
<dbReference type="Pfam" id="PF13177">
    <property type="entry name" value="DNA_pol3_delta2"/>
    <property type="match status" value="1"/>
</dbReference>
<keyword evidence="10" id="KW-1185">Reference proteome</keyword>
<dbReference type="Gene3D" id="3.40.50.300">
    <property type="entry name" value="P-loop containing nucleotide triphosphate hydrolases"/>
    <property type="match status" value="1"/>
</dbReference>
<dbReference type="EC" id="2.7.7.7" evidence="1"/>
<name>A0A151AWB2_9CLOT</name>
<sequence>MDFSGIIGHKNIIKELINAIEEGRFAHAHILVGEDGIGKSLIARYIALKILGKNRDTQCVDIIEWKMAKNKRSLGVDDIRKLIEEINKKPYEGENKVIIVYEAHNMTVQAQNAFLKTIEEAPEGTYIILLCENLDKILDTIKSRCQIHKLRVLSDSEIMDFIDKKYTHLMDEEKKILIAFSNGVPGRIERFLKDDKFNEIRKETLQILANSSRINKGKMIKYEKFFIENREYWEEILNSMISYVRDLMIYKELGIEKFIINIDKTNEIKELSNMFSFNKLSKLVDIVDETRKRLDKNLNPSLVFDMMLLKIQEV</sequence>
<dbReference type="GO" id="GO:0003677">
    <property type="term" value="F:DNA binding"/>
    <property type="evidence" value="ECO:0007669"/>
    <property type="project" value="InterPro"/>
</dbReference>
<dbReference type="InterPro" id="IPR008921">
    <property type="entry name" value="DNA_pol3_clamp-load_cplx_C"/>
</dbReference>
<dbReference type="Pfam" id="PF09115">
    <property type="entry name" value="DNApol3-delta_C"/>
    <property type="match status" value="1"/>
</dbReference>
<dbReference type="NCBIfam" id="NF004047">
    <property type="entry name" value="PRK05564.1"/>
    <property type="match status" value="1"/>
</dbReference>
<comment type="caution">
    <text evidence="9">The sequence shown here is derived from an EMBL/GenBank/DDBJ whole genome shotgun (WGS) entry which is preliminary data.</text>
</comment>
<evidence type="ECO:0000259" key="8">
    <source>
        <dbReference type="Pfam" id="PF09115"/>
    </source>
</evidence>
<dbReference type="InterPro" id="IPR027417">
    <property type="entry name" value="P-loop_NTPase"/>
</dbReference>
<evidence type="ECO:0000256" key="6">
    <source>
        <dbReference type="ARBA" id="ARBA00022932"/>
    </source>
</evidence>
<reference evidence="9 10" key="1">
    <citation type="submission" date="2016-02" db="EMBL/GenBank/DDBJ databases">
        <title>Genome sequence of Clostridium tepidiprofundi DSM 19306.</title>
        <authorList>
            <person name="Poehlein A."/>
            <person name="Daniel R."/>
        </authorList>
    </citation>
    <scope>NUCLEOTIDE SEQUENCE [LARGE SCALE GENOMIC DNA]</scope>
    <source>
        <strain evidence="9 10">DSM 19306</strain>
    </source>
</reference>
<dbReference type="CDD" id="cd00009">
    <property type="entry name" value="AAA"/>
    <property type="match status" value="1"/>
</dbReference>
<evidence type="ECO:0000313" key="9">
    <source>
        <dbReference type="EMBL" id="KYH31901.1"/>
    </source>
</evidence>
<feature type="domain" description="DNA polymerase III delta subunit C-terminal" evidence="8">
    <location>
        <begin position="198"/>
        <end position="312"/>
    </location>
</feature>
<dbReference type="GO" id="GO:0003887">
    <property type="term" value="F:DNA-directed DNA polymerase activity"/>
    <property type="evidence" value="ECO:0007669"/>
    <property type="project" value="UniProtKB-KW"/>
</dbReference>
<dbReference type="InterPro" id="IPR015199">
    <property type="entry name" value="DNA_pol_III_delta_C"/>
</dbReference>
<dbReference type="GO" id="GO:0009360">
    <property type="term" value="C:DNA polymerase III complex"/>
    <property type="evidence" value="ECO:0007669"/>
    <property type="project" value="InterPro"/>
</dbReference>
<dbReference type="SUPFAM" id="SSF48019">
    <property type="entry name" value="post-AAA+ oligomerization domain-like"/>
    <property type="match status" value="1"/>
</dbReference>
<dbReference type="PATRIC" id="fig|1121338.3.peg.2381"/>
<dbReference type="SUPFAM" id="SSF52540">
    <property type="entry name" value="P-loop containing nucleoside triphosphate hydrolases"/>
    <property type="match status" value="1"/>
</dbReference>